<dbReference type="InterPro" id="IPR003010">
    <property type="entry name" value="C-N_Hydrolase"/>
</dbReference>
<dbReference type="PANTHER" id="PTHR23088">
    <property type="entry name" value="NITRILASE-RELATED"/>
    <property type="match status" value="1"/>
</dbReference>
<dbReference type="Proteomes" id="UP001156694">
    <property type="component" value="Unassembled WGS sequence"/>
</dbReference>
<dbReference type="InterPro" id="IPR045254">
    <property type="entry name" value="Nit1/2_C-N_Hydrolase"/>
</dbReference>
<comment type="caution">
    <text evidence="3">The sequence shown here is derived from an EMBL/GenBank/DDBJ whole genome shotgun (WGS) entry which is preliminary data.</text>
</comment>
<dbReference type="Gene3D" id="3.60.110.10">
    <property type="entry name" value="Carbon-nitrogen hydrolase"/>
    <property type="match status" value="1"/>
</dbReference>
<keyword evidence="4" id="KW-1185">Reference proteome</keyword>
<dbReference type="PROSITE" id="PS50263">
    <property type="entry name" value="CN_HYDROLASE"/>
    <property type="match status" value="1"/>
</dbReference>
<dbReference type="Pfam" id="PF00795">
    <property type="entry name" value="CN_hydrolase"/>
    <property type="match status" value="1"/>
</dbReference>
<dbReference type="EMBL" id="BSNN01000004">
    <property type="protein sequence ID" value="GLQ35562.1"/>
    <property type="molecule type" value="Genomic_DNA"/>
</dbReference>
<evidence type="ECO:0000259" key="2">
    <source>
        <dbReference type="PROSITE" id="PS50263"/>
    </source>
</evidence>
<dbReference type="CDD" id="cd07572">
    <property type="entry name" value="nit"/>
    <property type="match status" value="1"/>
</dbReference>
<dbReference type="InterPro" id="IPR036526">
    <property type="entry name" value="C-N_Hydrolase_sf"/>
</dbReference>
<reference evidence="4" key="1">
    <citation type="journal article" date="2019" name="Int. J. Syst. Evol. Microbiol.">
        <title>The Global Catalogue of Microorganisms (GCM) 10K type strain sequencing project: providing services to taxonomists for standard genome sequencing and annotation.</title>
        <authorList>
            <consortium name="The Broad Institute Genomics Platform"/>
            <consortium name="The Broad Institute Genome Sequencing Center for Infectious Disease"/>
            <person name="Wu L."/>
            <person name="Ma J."/>
        </authorList>
    </citation>
    <scope>NUCLEOTIDE SEQUENCE [LARGE SCALE GENOMIC DNA]</scope>
    <source>
        <strain evidence="4">NBRC 110140</strain>
    </source>
</reference>
<name>A0ABQ5VVU9_9RHOB</name>
<dbReference type="PANTHER" id="PTHR23088:SF27">
    <property type="entry name" value="DEAMINATED GLUTATHIONE AMIDASE"/>
    <property type="match status" value="1"/>
</dbReference>
<organism evidence="3 4">
    <name type="scientific">Amylibacter marinus</name>
    <dbReference type="NCBI Taxonomy" id="1475483"/>
    <lineage>
        <taxon>Bacteria</taxon>
        <taxon>Pseudomonadati</taxon>
        <taxon>Pseudomonadota</taxon>
        <taxon>Alphaproteobacteria</taxon>
        <taxon>Rhodobacterales</taxon>
        <taxon>Paracoccaceae</taxon>
        <taxon>Amylibacter</taxon>
    </lineage>
</organism>
<gene>
    <name evidence="3" type="ORF">GCM10007939_18450</name>
</gene>
<accession>A0ABQ5VVU9</accession>
<evidence type="ECO:0000313" key="3">
    <source>
        <dbReference type="EMBL" id="GLQ35562.1"/>
    </source>
</evidence>
<sequence length="279" mass="30284">MRVGVVQLCSSDDPAANLPVTSALIQQAIEDGADFITTPEVTNIVSTSRKHQRDVLCHMENDPTLAALRAQAAQNGVWILIGSLALKTDDADGRFANRSILVDPQGAIRAQYDKIHMFDVAVSAQETYAESSGYRPGDQPVVADMGAYHLGMTICYDLRFSALYRDLAQAGATVISVPAAMSPITGPAHIETLLRARAIETGCYVISPAQAGHHAIAHGRARETWGHSMAIDPWGQVIDRLQDEIGFFCFDLDPCAVEQARSKIPVLKNERSYKQPKAV</sequence>
<dbReference type="RefSeq" id="WP_284378150.1">
    <property type="nucleotide sequence ID" value="NZ_BSNN01000004.1"/>
</dbReference>
<evidence type="ECO:0000313" key="4">
    <source>
        <dbReference type="Proteomes" id="UP001156694"/>
    </source>
</evidence>
<dbReference type="SUPFAM" id="SSF56317">
    <property type="entry name" value="Carbon-nitrogen hydrolase"/>
    <property type="match status" value="1"/>
</dbReference>
<evidence type="ECO:0000256" key="1">
    <source>
        <dbReference type="ARBA" id="ARBA00022801"/>
    </source>
</evidence>
<protein>
    <submittedName>
        <fullName evidence="3">Amidohydrolase</fullName>
    </submittedName>
</protein>
<proteinExistence type="predicted"/>
<feature type="domain" description="CN hydrolase" evidence="2">
    <location>
        <begin position="1"/>
        <end position="254"/>
    </location>
</feature>
<keyword evidence="1" id="KW-0378">Hydrolase</keyword>